<dbReference type="VEuPathDB" id="FungiDB:BD410DRAFT_793386"/>
<evidence type="ECO:0000313" key="1">
    <source>
        <dbReference type="EMBL" id="TDL18340.1"/>
    </source>
</evidence>
<name>A0A4Y7PUY6_9AGAM</name>
<keyword evidence="2" id="KW-1185">Reference proteome</keyword>
<reference evidence="1 2" key="1">
    <citation type="submission" date="2018-06" db="EMBL/GenBank/DDBJ databases">
        <title>A transcriptomic atlas of mushroom development highlights an independent origin of complex multicellularity.</title>
        <authorList>
            <consortium name="DOE Joint Genome Institute"/>
            <person name="Krizsan K."/>
            <person name="Almasi E."/>
            <person name="Merenyi Z."/>
            <person name="Sahu N."/>
            <person name="Viragh M."/>
            <person name="Koszo T."/>
            <person name="Mondo S."/>
            <person name="Kiss B."/>
            <person name="Balint B."/>
            <person name="Kues U."/>
            <person name="Barry K."/>
            <person name="Hegedus J.C."/>
            <person name="Henrissat B."/>
            <person name="Johnson J."/>
            <person name="Lipzen A."/>
            <person name="Ohm R."/>
            <person name="Nagy I."/>
            <person name="Pangilinan J."/>
            <person name="Yan J."/>
            <person name="Xiong Y."/>
            <person name="Grigoriev I.V."/>
            <person name="Hibbett D.S."/>
            <person name="Nagy L.G."/>
        </authorList>
    </citation>
    <scope>NUCLEOTIDE SEQUENCE [LARGE SCALE GENOMIC DNA]</scope>
    <source>
        <strain evidence="1 2">SZMC22713</strain>
    </source>
</reference>
<accession>A0A4Y7PUY6</accession>
<dbReference type="AlphaFoldDB" id="A0A4Y7PUY6"/>
<organism evidence="1 2">
    <name type="scientific">Rickenella mellea</name>
    <dbReference type="NCBI Taxonomy" id="50990"/>
    <lineage>
        <taxon>Eukaryota</taxon>
        <taxon>Fungi</taxon>
        <taxon>Dikarya</taxon>
        <taxon>Basidiomycota</taxon>
        <taxon>Agaricomycotina</taxon>
        <taxon>Agaricomycetes</taxon>
        <taxon>Hymenochaetales</taxon>
        <taxon>Rickenellaceae</taxon>
        <taxon>Rickenella</taxon>
    </lineage>
</organism>
<protein>
    <submittedName>
        <fullName evidence="1">Uncharacterized protein</fullName>
    </submittedName>
</protein>
<dbReference type="EMBL" id="ML170209">
    <property type="protein sequence ID" value="TDL18340.1"/>
    <property type="molecule type" value="Genomic_DNA"/>
</dbReference>
<evidence type="ECO:0000313" key="2">
    <source>
        <dbReference type="Proteomes" id="UP000294933"/>
    </source>
</evidence>
<proteinExistence type="predicted"/>
<sequence length="122" mass="13354">MAASAYVCGTTLLEPGHSWTSAAANDRSFAIGLSQPSNPNKTGFFNFAVSHVFSKPPPMSSDLASGRLGIIQRSHAQKSLDFDYVNAILRGQGVQGIQAYYSARTREAKRKSTTPRDWRLFD</sequence>
<gene>
    <name evidence="1" type="ORF">BD410DRAFT_793386</name>
</gene>
<dbReference type="Proteomes" id="UP000294933">
    <property type="component" value="Unassembled WGS sequence"/>
</dbReference>